<dbReference type="Pfam" id="PF00111">
    <property type="entry name" value="Fer2"/>
    <property type="match status" value="1"/>
</dbReference>
<dbReference type="GO" id="GO:0005739">
    <property type="term" value="C:mitochondrion"/>
    <property type="evidence" value="ECO:0007669"/>
    <property type="project" value="TreeGrafter"/>
</dbReference>
<evidence type="ECO:0000256" key="1">
    <source>
        <dbReference type="ARBA" id="ARBA00010914"/>
    </source>
</evidence>
<dbReference type="AlphaFoldDB" id="A0A3L6LAD5"/>
<dbReference type="GO" id="GO:0140647">
    <property type="term" value="P:P450-containing electron transport chain"/>
    <property type="evidence" value="ECO:0007669"/>
    <property type="project" value="InterPro"/>
</dbReference>
<comment type="caution">
    <text evidence="9">The sequence shown here is derived from an EMBL/GenBank/DDBJ whole genome shotgun (WGS) entry which is preliminary data.</text>
</comment>
<accession>A0A3L6LAD5</accession>
<organism evidence="9 10">
    <name type="scientific">Trypanosoma brucei equiperdum</name>
    <dbReference type="NCBI Taxonomy" id="630700"/>
    <lineage>
        <taxon>Eukaryota</taxon>
        <taxon>Discoba</taxon>
        <taxon>Euglenozoa</taxon>
        <taxon>Kinetoplastea</taxon>
        <taxon>Metakinetoplastina</taxon>
        <taxon>Trypanosomatida</taxon>
        <taxon>Trypanosomatidae</taxon>
        <taxon>Trypanosoma</taxon>
    </lineage>
</organism>
<evidence type="ECO:0000256" key="5">
    <source>
        <dbReference type="ARBA" id="ARBA00023014"/>
    </source>
</evidence>
<proteinExistence type="inferred from homology"/>
<dbReference type="EMBL" id="QSBY01000004">
    <property type="protein sequence ID" value="RHW73188.1"/>
    <property type="molecule type" value="Genomic_DNA"/>
</dbReference>
<keyword evidence="4" id="KW-0408">Iron</keyword>
<keyword evidence="3" id="KW-0479">Metal-binding</keyword>
<dbReference type="CDD" id="cd00207">
    <property type="entry name" value="fer2"/>
    <property type="match status" value="1"/>
</dbReference>
<dbReference type="PANTHER" id="PTHR23426">
    <property type="entry name" value="FERREDOXIN/ADRENODOXIN"/>
    <property type="match status" value="1"/>
</dbReference>
<evidence type="ECO:0000256" key="3">
    <source>
        <dbReference type="ARBA" id="ARBA00022723"/>
    </source>
</evidence>
<protein>
    <submittedName>
        <fullName evidence="9">Adrenodoxin</fullName>
    </submittedName>
</protein>
<feature type="domain" description="2Fe-2S ferredoxin-type" evidence="8">
    <location>
        <begin position="59"/>
        <end position="162"/>
    </location>
</feature>
<dbReference type="InterPro" id="IPR001055">
    <property type="entry name" value="Adrenodoxin-like"/>
</dbReference>
<dbReference type="Proteomes" id="UP000266743">
    <property type="component" value="Chromosome 4"/>
</dbReference>
<feature type="compositionally biased region" description="Low complexity" evidence="7">
    <location>
        <begin position="40"/>
        <end position="57"/>
    </location>
</feature>
<evidence type="ECO:0000256" key="2">
    <source>
        <dbReference type="ARBA" id="ARBA00022714"/>
    </source>
</evidence>
<dbReference type="PROSITE" id="PS51085">
    <property type="entry name" value="2FE2S_FER_2"/>
    <property type="match status" value="1"/>
</dbReference>
<gene>
    <name evidence="9" type="ORF">DPX39_040080400</name>
</gene>
<evidence type="ECO:0000313" key="10">
    <source>
        <dbReference type="Proteomes" id="UP000266743"/>
    </source>
</evidence>
<dbReference type="PANTHER" id="PTHR23426:SF65">
    <property type="entry name" value="FERREDOXIN-2, MITOCHONDRIAL"/>
    <property type="match status" value="1"/>
</dbReference>
<dbReference type="GO" id="GO:0051537">
    <property type="term" value="F:2 iron, 2 sulfur cluster binding"/>
    <property type="evidence" value="ECO:0007669"/>
    <property type="project" value="UniProtKB-KW"/>
</dbReference>
<dbReference type="GO" id="GO:0009055">
    <property type="term" value="F:electron transfer activity"/>
    <property type="evidence" value="ECO:0007669"/>
    <property type="project" value="TreeGrafter"/>
</dbReference>
<dbReference type="GO" id="GO:0046872">
    <property type="term" value="F:metal ion binding"/>
    <property type="evidence" value="ECO:0007669"/>
    <property type="project" value="UniProtKB-KW"/>
</dbReference>
<evidence type="ECO:0000256" key="6">
    <source>
        <dbReference type="ARBA" id="ARBA00034078"/>
    </source>
</evidence>
<evidence type="ECO:0000259" key="8">
    <source>
        <dbReference type="PROSITE" id="PS51085"/>
    </source>
</evidence>
<dbReference type="SUPFAM" id="SSF54292">
    <property type="entry name" value="2Fe-2S ferredoxin-like"/>
    <property type="match status" value="1"/>
</dbReference>
<dbReference type="Gene3D" id="3.10.20.30">
    <property type="match status" value="1"/>
</dbReference>
<evidence type="ECO:0000256" key="4">
    <source>
        <dbReference type="ARBA" id="ARBA00023004"/>
    </source>
</evidence>
<evidence type="ECO:0000313" key="9">
    <source>
        <dbReference type="EMBL" id="RHW73188.1"/>
    </source>
</evidence>
<dbReference type="InterPro" id="IPR012675">
    <property type="entry name" value="Beta-grasp_dom_sf"/>
</dbReference>
<comment type="similarity">
    <text evidence="1">Belongs to the adrenodoxin/putidaredoxin family.</text>
</comment>
<dbReference type="PROSITE" id="PS00814">
    <property type="entry name" value="ADX"/>
    <property type="match status" value="1"/>
</dbReference>
<dbReference type="PRINTS" id="PR00355">
    <property type="entry name" value="ADRENODOXIN"/>
</dbReference>
<dbReference type="InterPro" id="IPR001041">
    <property type="entry name" value="2Fe-2S_ferredoxin-type"/>
</dbReference>
<sequence>MLSATFGTLGTSCGRGFLQRQGLLTTFMGRFCHSGGGGNNQNNDSSNSGNDGSSTSGAIRVNVTTAEGEKITFSAPSGLTLMEALRDVARVDIEAACDGTCACSTCHVILREEDFGKLTAASEDEMDMLDLAPQVTPTSRLACQVKLSRELDGITLQMPSETTNEMR</sequence>
<comment type="cofactor">
    <cofactor evidence="6">
        <name>[2Fe-2S] cluster</name>
        <dbReference type="ChEBI" id="CHEBI:190135"/>
    </cofactor>
</comment>
<dbReference type="InterPro" id="IPR036010">
    <property type="entry name" value="2Fe-2S_ferredoxin-like_sf"/>
</dbReference>
<reference evidence="9 10" key="1">
    <citation type="submission" date="2018-09" db="EMBL/GenBank/DDBJ databases">
        <title>whole genome sequence of T. equiperdum IVM-t1 strain.</title>
        <authorList>
            <person name="Suganuma K."/>
        </authorList>
    </citation>
    <scope>NUCLEOTIDE SEQUENCE [LARGE SCALE GENOMIC DNA]</scope>
    <source>
        <strain evidence="9 10">IVM-t1</strain>
    </source>
</reference>
<feature type="region of interest" description="Disordered" evidence="7">
    <location>
        <begin position="38"/>
        <end position="57"/>
    </location>
</feature>
<dbReference type="InterPro" id="IPR018298">
    <property type="entry name" value="Adrenodoxin_Fe-S_BS"/>
</dbReference>
<evidence type="ECO:0000256" key="7">
    <source>
        <dbReference type="SAM" id="MobiDB-lite"/>
    </source>
</evidence>
<keyword evidence="2" id="KW-0001">2Fe-2S</keyword>
<name>A0A3L6LAD5_9TRYP</name>
<keyword evidence="5" id="KW-0411">Iron-sulfur</keyword>